<dbReference type="OrthoDB" id="2538017at2759"/>
<dbReference type="AlphaFoldDB" id="A0A9W7ZSV8"/>
<evidence type="ECO:0000313" key="2">
    <source>
        <dbReference type="Proteomes" id="UP001150538"/>
    </source>
</evidence>
<name>A0A9W7ZSV8_9FUNG</name>
<dbReference type="Gene3D" id="6.10.140.1350">
    <property type="match status" value="1"/>
</dbReference>
<evidence type="ECO:0000313" key="1">
    <source>
        <dbReference type="EMBL" id="KAJ1911787.1"/>
    </source>
</evidence>
<reference evidence="1" key="1">
    <citation type="submission" date="2022-07" db="EMBL/GenBank/DDBJ databases">
        <title>Phylogenomic reconstructions and comparative analyses of Kickxellomycotina fungi.</title>
        <authorList>
            <person name="Reynolds N.K."/>
            <person name="Stajich J.E."/>
            <person name="Barry K."/>
            <person name="Grigoriev I.V."/>
            <person name="Crous P."/>
            <person name="Smith M.E."/>
        </authorList>
    </citation>
    <scope>NUCLEOTIDE SEQUENCE</scope>
    <source>
        <strain evidence="1">NBRC 100468</strain>
    </source>
</reference>
<keyword evidence="2" id="KW-1185">Reference proteome</keyword>
<comment type="caution">
    <text evidence="1">The sequence shown here is derived from an EMBL/GenBank/DDBJ whole genome shotgun (WGS) entry which is preliminary data.</text>
</comment>
<proteinExistence type="predicted"/>
<dbReference type="EMBL" id="JANBPU010000409">
    <property type="protein sequence ID" value="KAJ1911787.1"/>
    <property type="molecule type" value="Genomic_DNA"/>
</dbReference>
<organism evidence="1 2">
    <name type="scientific">Mycoemilia scoparia</name>
    <dbReference type="NCBI Taxonomy" id="417184"/>
    <lineage>
        <taxon>Eukaryota</taxon>
        <taxon>Fungi</taxon>
        <taxon>Fungi incertae sedis</taxon>
        <taxon>Zoopagomycota</taxon>
        <taxon>Kickxellomycotina</taxon>
        <taxon>Kickxellomycetes</taxon>
        <taxon>Kickxellales</taxon>
        <taxon>Kickxellaceae</taxon>
        <taxon>Mycoemilia</taxon>
    </lineage>
</organism>
<protein>
    <submittedName>
        <fullName evidence="1">Uncharacterized protein</fullName>
    </submittedName>
</protein>
<gene>
    <name evidence="1" type="ORF">H4219_005830</name>
</gene>
<dbReference type="Proteomes" id="UP001150538">
    <property type="component" value="Unassembled WGS sequence"/>
</dbReference>
<sequence length="218" mass="24150">MVQAVSVISQAVDSPYGGDNSQGPTPLLVALEQSHQHQLLKQQQQDAGIDNSNPNNLRSFGIQAMKDKGLSALLLDPAELSRRGQIVLLNSDTAAEYFWKWMNQVEFKLQMLDSRICELQKHVNSVLSHHEINYNNNNNGNGGGSGLYGSQSMYSAGSSGTANNPNIITDVMRSQYTTFMALARKLAGIKEDANRLKQKLGIRDQNQQQNQSYQQLKL</sequence>
<accession>A0A9W7ZSV8</accession>